<dbReference type="Proteomes" id="UP000697995">
    <property type="component" value="Unassembled WGS sequence"/>
</dbReference>
<comment type="caution">
    <text evidence="1">The sequence shown here is derived from an EMBL/GenBank/DDBJ whole genome shotgun (WGS) entry which is preliminary data.</text>
</comment>
<dbReference type="InterPro" id="IPR032720">
    <property type="entry name" value="Cys_rich_CWC"/>
</dbReference>
<name>A0ABS1CSL8_9PROT</name>
<evidence type="ECO:0000313" key="2">
    <source>
        <dbReference type="Proteomes" id="UP000697995"/>
    </source>
</evidence>
<gene>
    <name evidence="1" type="ORF">CKO45_02950</name>
</gene>
<dbReference type="EMBL" id="NRSG01000011">
    <property type="protein sequence ID" value="MBK1657186.1"/>
    <property type="molecule type" value="Genomic_DNA"/>
</dbReference>
<evidence type="ECO:0008006" key="3">
    <source>
        <dbReference type="Google" id="ProtNLM"/>
    </source>
</evidence>
<accession>A0ABS1CSL8</accession>
<organism evidence="1 2">
    <name type="scientific">Paracraurococcus ruber</name>
    <dbReference type="NCBI Taxonomy" id="77675"/>
    <lineage>
        <taxon>Bacteria</taxon>
        <taxon>Pseudomonadati</taxon>
        <taxon>Pseudomonadota</taxon>
        <taxon>Alphaproteobacteria</taxon>
        <taxon>Acetobacterales</taxon>
        <taxon>Roseomonadaceae</taxon>
        <taxon>Paracraurococcus</taxon>
    </lineage>
</organism>
<proteinExistence type="predicted"/>
<protein>
    <recommendedName>
        <fullName evidence="3">Cysteine-rich CWC</fullName>
    </recommendedName>
</protein>
<reference evidence="1 2" key="1">
    <citation type="journal article" date="2020" name="Microorganisms">
        <title>Osmotic Adaptation and Compatible Solute Biosynthesis of Phototrophic Bacteria as Revealed from Genome Analyses.</title>
        <authorList>
            <person name="Imhoff J.F."/>
            <person name="Rahn T."/>
            <person name="Kunzel S."/>
            <person name="Keller A."/>
            <person name="Neulinger S.C."/>
        </authorList>
    </citation>
    <scope>NUCLEOTIDE SEQUENCE [LARGE SCALE GENOMIC DNA]</scope>
    <source>
        <strain evidence="1 2">DSM 15382</strain>
    </source>
</reference>
<sequence length="66" mass="6793">MPRPIPAAPAPSSPEPVACPRCGQPVPCDPAGACWCMALPPRRPVPQAGTGCLCPDCLMRDDAAKP</sequence>
<keyword evidence="2" id="KW-1185">Reference proteome</keyword>
<dbReference type="Pfam" id="PF14375">
    <property type="entry name" value="Cys_rich_CWC"/>
    <property type="match status" value="1"/>
</dbReference>
<evidence type="ECO:0000313" key="1">
    <source>
        <dbReference type="EMBL" id="MBK1657186.1"/>
    </source>
</evidence>